<dbReference type="InterPro" id="IPR016024">
    <property type="entry name" value="ARM-type_fold"/>
</dbReference>
<dbReference type="GO" id="GO:0016567">
    <property type="term" value="P:protein ubiquitination"/>
    <property type="evidence" value="ECO:0007669"/>
    <property type="project" value="UniProtKB-UniRule"/>
</dbReference>
<dbReference type="SUPFAM" id="SSF48371">
    <property type="entry name" value="ARM repeat"/>
    <property type="match status" value="1"/>
</dbReference>
<dbReference type="InterPro" id="IPR011989">
    <property type="entry name" value="ARM-like"/>
</dbReference>
<dbReference type="Proteomes" id="UP000030645">
    <property type="component" value="Unassembled WGS sequence"/>
</dbReference>
<dbReference type="SMART" id="SM00504">
    <property type="entry name" value="Ubox"/>
    <property type="match status" value="1"/>
</dbReference>
<dbReference type="InterPro" id="IPR003613">
    <property type="entry name" value="Ubox_domain"/>
</dbReference>
<keyword evidence="3 5" id="KW-0808">Transferase</keyword>
<evidence type="ECO:0000313" key="8">
    <source>
        <dbReference type="Proteomes" id="UP000030645"/>
    </source>
</evidence>
<dbReference type="PANTHER" id="PTHR22849">
    <property type="entry name" value="WDSAM1 PROTEIN"/>
    <property type="match status" value="1"/>
</dbReference>
<evidence type="ECO:0000259" key="6">
    <source>
        <dbReference type="PROSITE" id="PS51698"/>
    </source>
</evidence>
<dbReference type="KEGG" id="mnt:21402286"/>
<evidence type="ECO:0000256" key="4">
    <source>
        <dbReference type="ARBA" id="ARBA00022786"/>
    </source>
</evidence>
<name>W9QZC0_9ROSA</name>
<evidence type="ECO:0000256" key="1">
    <source>
        <dbReference type="ARBA" id="ARBA00000900"/>
    </source>
</evidence>
<evidence type="ECO:0000313" key="7">
    <source>
        <dbReference type="EMBL" id="EXB45116.1"/>
    </source>
</evidence>
<dbReference type="Gene3D" id="3.30.40.10">
    <property type="entry name" value="Zinc/RING finger domain, C3HC4 (zinc finger)"/>
    <property type="match status" value="1"/>
</dbReference>
<dbReference type="SUPFAM" id="SSF57850">
    <property type="entry name" value="RING/U-box"/>
    <property type="match status" value="1"/>
</dbReference>
<dbReference type="AlphaFoldDB" id="W9QZC0"/>
<dbReference type="Gene3D" id="1.25.10.10">
    <property type="entry name" value="Leucine-rich Repeat Variant"/>
    <property type="match status" value="1"/>
</dbReference>
<dbReference type="UniPathway" id="UPA00143"/>
<organism evidence="7 8">
    <name type="scientific">Morus notabilis</name>
    <dbReference type="NCBI Taxonomy" id="981085"/>
    <lineage>
        <taxon>Eukaryota</taxon>
        <taxon>Viridiplantae</taxon>
        <taxon>Streptophyta</taxon>
        <taxon>Embryophyta</taxon>
        <taxon>Tracheophyta</taxon>
        <taxon>Spermatophyta</taxon>
        <taxon>Magnoliopsida</taxon>
        <taxon>eudicotyledons</taxon>
        <taxon>Gunneridae</taxon>
        <taxon>Pentapetalae</taxon>
        <taxon>rosids</taxon>
        <taxon>fabids</taxon>
        <taxon>Rosales</taxon>
        <taxon>Moraceae</taxon>
        <taxon>Moreae</taxon>
        <taxon>Morus</taxon>
    </lineage>
</organism>
<dbReference type="EC" id="2.3.2.27" evidence="5"/>
<protein>
    <recommendedName>
        <fullName evidence="5 6">U-box domain-containing protein</fullName>
        <ecNumber evidence="5">2.3.2.27</ecNumber>
    </recommendedName>
    <alternativeName>
        <fullName evidence="5">RING-type E3 ubiquitin transferase PUB</fullName>
    </alternativeName>
</protein>
<keyword evidence="4 5" id="KW-0833">Ubl conjugation pathway</keyword>
<dbReference type="FunFam" id="3.30.40.10:FF:000442">
    <property type="entry name" value="RING-type E3 ubiquitin transferase"/>
    <property type="match status" value="1"/>
</dbReference>
<dbReference type="EMBL" id="KE343890">
    <property type="protein sequence ID" value="EXB45116.1"/>
    <property type="molecule type" value="Genomic_DNA"/>
</dbReference>
<comment type="pathway">
    <text evidence="2 5">Protein modification; protein ubiquitination.</text>
</comment>
<dbReference type="CDD" id="cd16664">
    <property type="entry name" value="RING-Ubox_PUB"/>
    <property type="match status" value="1"/>
</dbReference>
<evidence type="ECO:0000256" key="2">
    <source>
        <dbReference type="ARBA" id="ARBA00004906"/>
    </source>
</evidence>
<dbReference type="eggNOG" id="ENOG502QS2D">
    <property type="taxonomic scope" value="Eukaryota"/>
</dbReference>
<dbReference type="InterPro" id="IPR045210">
    <property type="entry name" value="RING-Ubox_PUB"/>
</dbReference>
<dbReference type="OrthoDB" id="10064100at2759"/>
<dbReference type="InterPro" id="IPR045185">
    <property type="entry name" value="PUB22/23/24-like"/>
</dbReference>
<dbReference type="InterPro" id="IPR013083">
    <property type="entry name" value="Znf_RING/FYVE/PHD"/>
</dbReference>
<dbReference type="Pfam" id="PF04564">
    <property type="entry name" value="U-box"/>
    <property type="match status" value="1"/>
</dbReference>
<reference evidence="8" key="1">
    <citation type="submission" date="2013-01" db="EMBL/GenBank/DDBJ databases">
        <title>Draft Genome Sequence of a Mulberry Tree, Morus notabilis C.K. Schneid.</title>
        <authorList>
            <person name="He N."/>
            <person name="Zhao S."/>
        </authorList>
    </citation>
    <scope>NUCLEOTIDE SEQUENCE</scope>
</reference>
<dbReference type="Pfam" id="PF25598">
    <property type="entry name" value="ARM_PUB"/>
    <property type="match status" value="1"/>
</dbReference>
<feature type="domain" description="U-box" evidence="6">
    <location>
        <begin position="24"/>
        <end position="98"/>
    </location>
</feature>
<dbReference type="PROSITE" id="PS51698">
    <property type="entry name" value="U_BOX"/>
    <property type="match status" value="1"/>
</dbReference>
<keyword evidence="8" id="KW-1185">Reference proteome</keyword>
<comment type="function">
    <text evidence="5">Functions as an E3 ubiquitin ligase.</text>
</comment>
<evidence type="ECO:0000256" key="5">
    <source>
        <dbReference type="RuleBase" id="RU369093"/>
    </source>
</evidence>
<comment type="catalytic activity">
    <reaction evidence="1 5">
        <text>S-ubiquitinyl-[E2 ubiquitin-conjugating enzyme]-L-cysteine + [acceptor protein]-L-lysine = [E2 ubiquitin-conjugating enzyme]-L-cysteine + N(6)-ubiquitinyl-[acceptor protein]-L-lysine.</text>
        <dbReference type="EC" id="2.3.2.27"/>
    </reaction>
</comment>
<gene>
    <name evidence="7" type="ORF">L484_019341</name>
</gene>
<accession>W9QZC0</accession>
<evidence type="ECO:0000256" key="3">
    <source>
        <dbReference type="ARBA" id="ARBA00022679"/>
    </source>
</evidence>
<sequence>MVFGWRRRKNNAHKKNLMVIMDLEIPNHFLCPISLDLMKDPVTLSSGITYDRENIETWLEAGNFTCPVTKQILQSFDQIPNHSLRKLIQEWCMENQKYGVQRIPTPKTPVLPLEVSEILFSVEASVRRKDLFGCLESVKKIQKWGAESERNRRCIMVNGAANVLANALESFATSGSDMSGFEEILSALNWMFPFGEEARKYLGSEASLRCLVSFLKHDDLSVKQNSAMVLTELLSYGDKRHLEVIANIEGLVLILMDFIRKQICPKITKASLMLIFHLVSSSYYTSSETIKSAFVEMGLVSLILGILVDFGKGVIIENALGVMDGICGFEKGRKEAFGNALTIPVLVKKLLRVSDVATAFSISAICKLCKNVNEEDDVQGRSVLVEALQVGAFQKLLLIIQVSCCEETKKKATELLKLLNPYRPQLECIESADFKSLRSSF</sequence>
<dbReference type="PANTHER" id="PTHR22849:SF119">
    <property type="entry name" value="U-BOX DOMAIN-CONTAINING PROTEIN"/>
    <property type="match status" value="1"/>
</dbReference>
<dbReference type="InterPro" id="IPR058678">
    <property type="entry name" value="ARM_PUB"/>
</dbReference>
<proteinExistence type="predicted"/>
<dbReference type="GO" id="GO:0061630">
    <property type="term" value="F:ubiquitin protein ligase activity"/>
    <property type="evidence" value="ECO:0007669"/>
    <property type="project" value="UniProtKB-UniRule"/>
</dbReference>